<dbReference type="GO" id="GO:0005525">
    <property type="term" value="F:GTP binding"/>
    <property type="evidence" value="ECO:0007669"/>
    <property type="project" value="UniProtKB-KW"/>
</dbReference>
<name>A0A2N3NKM2_9PEZI</name>
<feature type="compositionally biased region" description="Basic and acidic residues" evidence="2">
    <location>
        <begin position="64"/>
        <end position="98"/>
    </location>
</feature>
<comment type="similarity">
    <text evidence="1">Belongs to the TRAFAC class TrmE-Era-EngA-EngB-Septin-like GTPase superfamily. Septin GTPase family.</text>
</comment>
<evidence type="ECO:0000313" key="5">
    <source>
        <dbReference type="Proteomes" id="UP000233524"/>
    </source>
</evidence>
<dbReference type="OrthoDB" id="4150765at2759"/>
<feature type="domain" description="Septin-type G" evidence="3">
    <location>
        <begin position="203"/>
        <end position="498"/>
    </location>
</feature>
<dbReference type="InParanoid" id="A0A2N3NKM2"/>
<accession>A0A2N3NKM2</accession>
<gene>
    <name evidence="4" type="ORF">jhhlp_000252</name>
</gene>
<dbReference type="SUPFAM" id="SSF52540">
    <property type="entry name" value="P-loop containing nucleoside triphosphate hydrolases"/>
    <property type="match status" value="1"/>
</dbReference>
<dbReference type="EMBL" id="NLAX01000002">
    <property type="protein sequence ID" value="PKS12912.1"/>
    <property type="molecule type" value="Genomic_DNA"/>
</dbReference>
<dbReference type="STRING" id="41688.A0A2N3NKM2"/>
<organism evidence="4 5">
    <name type="scientific">Lomentospora prolificans</name>
    <dbReference type="NCBI Taxonomy" id="41688"/>
    <lineage>
        <taxon>Eukaryota</taxon>
        <taxon>Fungi</taxon>
        <taxon>Dikarya</taxon>
        <taxon>Ascomycota</taxon>
        <taxon>Pezizomycotina</taxon>
        <taxon>Sordariomycetes</taxon>
        <taxon>Hypocreomycetidae</taxon>
        <taxon>Microascales</taxon>
        <taxon>Microascaceae</taxon>
        <taxon>Lomentospora</taxon>
    </lineage>
</organism>
<evidence type="ECO:0000259" key="3">
    <source>
        <dbReference type="PROSITE" id="PS51719"/>
    </source>
</evidence>
<feature type="compositionally biased region" description="Polar residues" evidence="2">
    <location>
        <begin position="1"/>
        <end position="11"/>
    </location>
</feature>
<dbReference type="InterPro" id="IPR030379">
    <property type="entry name" value="G_SEPTIN_dom"/>
</dbReference>
<dbReference type="AlphaFoldDB" id="A0A2N3NKM2"/>
<dbReference type="PROSITE" id="PS51719">
    <property type="entry name" value="G_SEPTIN"/>
    <property type="match status" value="1"/>
</dbReference>
<feature type="region of interest" description="Disordered" evidence="2">
    <location>
        <begin position="1"/>
        <end position="128"/>
    </location>
</feature>
<dbReference type="Proteomes" id="UP000233524">
    <property type="component" value="Unassembled WGS sequence"/>
</dbReference>
<keyword evidence="1" id="KW-0342">GTP-binding</keyword>
<dbReference type="VEuPathDB" id="FungiDB:jhhlp_000252"/>
<evidence type="ECO:0000313" key="4">
    <source>
        <dbReference type="EMBL" id="PKS12912.1"/>
    </source>
</evidence>
<protein>
    <recommendedName>
        <fullName evidence="3">Septin-type G domain-containing protein</fullName>
    </recommendedName>
</protein>
<comment type="caution">
    <text evidence="4">The sequence shown here is derived from an EMBL/GenBank/DDBJ whole genome shotgun (WGS) entry which is preliminary data.</text>
</comment>
<proteinExistence type="inferred from homology"/>
<evidence type="ECO:0000256" key="2">
    <source>
        <dbReference type="SAM" id="MobiDB-lite"/>
    </source>
</evidence>
<dbReference type="Gene3D" id="3.40.50.300">
    <property type="entry name" value="P-loop containing nucleotide triphosphate hydrolases"/>
    <property type="match status" value="1"/>
</dbReference>
<evidence type="ECO:0000256" key="1">
    <source>
        <dbReference type="RuleBase" id="RU004560"/>
    </source>
</evidence>
<dbReference type="PANTHER" id="PTHR18884">
    <property type="entry name" value="SEPTIN"/>
    <property type="match status" value="1"/>
</dbReference>
<keyword evidence="5" id="KW-1185">Reference proteome</keyword>
<keyword evidence="1" id="KW-0547">Nucleotide-binding</keyword>
<dbReference type="InterPro" id="IPR027417">
    <property type="entry name" value="P-loop_NTPase"/>
</dbReference>
<feature type="compositionally biased region" description="Polar residues" evidence="2">
    <location>
        <begin position="112"/>
        <end position="123"/>
    </location>
</feature>
<reference evidence="4 5" key="1">
    <citation type="journal article" date="2017" name="G3 (Bethesda)">
        <title>First Draft Genome Sequence of the Pathogenic Fungus Lomentospora prolificans (Formerly Scedosporium prolificans).</title>
        <authorList>
            <person name="Luo R."/>
            <person name="Zimin A."/>
            <person name="Workman R."/>
            <person name="Fan Y."/>
            <person name="Pertea G."/>
            <person name="Grossman N."/>
            <person name="Wear M.P."/>
            <person name="Jia B."/>
            <person name="Miller H."/>
            <person name="Casadevall A."/>
            <person name="Timp W."/>
            <person name="Zhang S.X."/>
            <person name="Salzberg S.L."/>
        </authorList>
    </citation>
    <scope>NUCLEOTIDE SEQUENCE [LARGE SCALE GENOMIC DNA]</scope>
    <source>
        <strain evidence="4 5">JHH-5317</strain>
    </source>
</reference>
<sequence length="635" mass="68748">MRNLAGSTSPNGRGFGAPFAAPPAEPLQTSFCLVSEEDMNASTERRPRSQTYSIPTRRKQSPAKSHEMRGRSRNGNEKLPSEPRSPTRAESGMFRRESMQTVKPGDSGLTARPSNTRPSSVLSPSVPEGSVAISDISCSIPHRDSPVASFSEYPFSHAPSGLGELDTSSLVHPDQSAEHSEQQLIMPLITLPDRRPFTETGKAIGGLKILVAGAKGTGKSSLIRAILQCCEHIVHVGQTKDALVGGNLPNYPRLSHTEGPRITEVYASTMPRPPWWTPCEDDTSEPCQDYELGTQYDKNICFVDTPGHGADSNPSDCISLVRDYIESHLTPHLSSAAADSDMLKLLSASGGSLVSAVLYLISPEGLTKEDVQFLLALQQVTNVIPVVSHADTLSVEEVASIKETVAQKLADNYVGPFTFSNSGAPEGTVAVYAISSAPGSDFDLGDASLLVNSEYIQPLVTTDLARLVDDIFCPNGASWLRHSAAKVYLKWRKRHTQYGYGMDLCLAPRLSIQDLAPAGGILRWRRDIGSSRTNDELLDDWAAALRRSLSNNSVQNPNLLQLTHHANMTVARRQHSRGGRRLKTAEHKTHQDPLGLLQILGTIKHRGQTIVEVVGTVGVLGTFGVWMWYAGGPGP</sequence>
<dbReference type="Pfam" id="PF00735">
    <property type="entry name" value="Septin"/>
    <property type="match status" value="1"/>
</dbReference>